<reference evidence="1" key="1">
    <citation type="submission" date="2020-05" db="EMBL/GenBank/DDBJ databases">
        <authorList>
            <person name="Chiriac C."/>
            <person name="Salcher M."/>
            <person name="Ghai R."/>
            <person name="Kavagutti S V."/>
        </authorList>
    </citation>
    <scope>NUCLEOTIDE SEQUENCE</scope>
</reference>
<proteinExistence type="predicted"/>
<gene>
    <name evidence="1" type="ORF">UFOPK3547_00321</name>
</gene>
<dbReference type="EMBL" id="CAESAN010000016">
    <property type="protein sequence ID" value="CAB4337844.1"/>
    <property type="molecule type" value="Genomic_DNA"/>
</dbReference>
<organism evidence="1">
    <name type="scientific">freshwater metagenome</name>
    <dbReference type="NCBI Taxonomy" id="449393"/>
    <lineage>
        <taxon>unclassified sequences</taxon>
        <taxon>metagenomes</taxon>
        <taxon>ecological metagenomes</taxon>
    </lineage>
</organism>
<protein>
    <submittedName>
        <fullName evidence="1">Unannotated protein</fullName>
    </submittedName>
</protein>
<sequence length="207" mass="22201">MRHARVALQPGLRIERVEAVADQRQPIRFAPEADQAGGVAWEVDHLEAGNLVALLKRAADLHRPAVPSGQQLRHQLAAERVQQFELEVVLAAVTFGVGNLGRVAEDWRTQGRRRAAVVGVAVPQNHAGNPAELCAGDRKRVGHRTDAGVKQQHAFSVAHEVGVHCLAGEASANDPDSLCDRLGSARCKSAHQLRAGVEGALHPAVRL</sequence>
<accession>A0A6J5Z5S3</accession>
<evidence type="ECO:0000313" key="1">
    <source>
        <dbReference type="EMBL" id="CAB4337844.1"/>
    </source>
</evidence>
<dbReference type="AlphaFoldDB" id="A0A6J5Z5S3"/>
<name>A0A6J5Z5S3_9ZZZZ</name>